<dbReference type="GeneID" id="14912585"/>
<evidence type="ECO:0000256" key="3">
    <source>
        <dbReference type="PIRSR" id="PIRSR001365-1"/>
    </source>
</evidence>
<name>L8GGN0_ACACF</name>
<dbReference type="OrthoDB" id="191315at2759"/>
<dbReference type="SUPFAM" id="SSF51569">
    <property type="entry name" value="Aldolase"/>
    <property type="match status" value="1"/>
</dbReference>
<keyword evidence="1 2" id="KW-0456">Lyase</keyword>
<evidence type="ECO:0000313" key="5">
    <source>
        <dbReference type="EMBL" id="ELR12107.1"/>
    </source>
</evidence>
<comment type="similarity">
    <text evidence="2">Belongs to the DapA family.</text>
</comment>
<dbReference type="SMART" id="SM01130">
    <property type="entry name" value="DHDPS"/>
    <property type="match status" value="1"/>
</dbReference>
<dbReference type="VEuPathDB" id="AmoebaDB:ACA1_015350"/>
<dbReference type="InterPro" id="IPR002220">
    <property type="entry name" value="DapA-like"/>
</dbReference>
<dbReference type="OMA" id="IAPKACI"/>
<dbReference type="PIRSF" id="PIRSF001365">
    <property type="entry name" value="DHDPS"/>
    <property type="match status" value="1"/>
</dbReference>
<organism evidence="5 6">
    <name type="scientific">Acanthamoeba castellanii (strain ATCC 30010 / Neff)</name>
    <dbReference type="NCBI Taxonomy" id="1257118"/>
    <lineage>
        <taxon>Eukaryota</taxon>
        <taxon>Amoebozoa</taxon>
        <taxon>Discosea</taxon>
        <taxon>Longamoebia</taxon>
        <taxon>Centramoebida</taxon>
        <taxon>Acanthamoebidae</taxon>
        <taxon>Acanthamoeba</taxon>
    </lineage>
</organism>
<dbReference type="STRING" id="1257118.L8GGN0"/>
<feature type="active site" description="Schiff-base intermediate with substrate" evidence="3">
    <location>
        <position position="188"/>
    </location>
</feature>
<dbReference type="Gene3D" id="3.20.20.70">
    <property type="entry name" value="Aldolase class I"/>
    <property type="match status" value="1"/>
</dbReference>
<reference evidence="5 6" key="1">
    <citation type="journal article" date="2013" name="Genome Biol.">
        <title>Genome of Acanthamoeba castellanii highlights extensive lateral gene transfer and early evolution of tyrosine kinase signaling.</title>
        <authorList>
            <person name="Clarke M."/>
            <person name="Lohan A.J."/>
            <person name="Liu B."/>
            <person name="Lagkouvardos I."/>
            <person name="Roy S."/>
            <person name="Zafar N."/>
            <person name="Bertelli C."/>
            <person name="Schilde C."/>
            <person name="Kianianmomeni A."/>
            <person name="Burglin T.R."/>
            <person name="Frech C."/>
            <person name="Turcotte B."/>
            <person name="Kopec K.O."/>
            <person name="Synnott J.M."/>
            <person name="Choo C."/>
            <person name="Paponov I."/>
            <person name="Finkler A."/>
            <person name="Soon Heng Tan C."/>
            <person name="Hutchins A.P."/>
            <person name="Weinmeier T."/>
            <person name="Rattei T."/>
            <person name="Chu J.S."/>
            <person name="Gimenez G."/>
            <person name="Irimia M."/>
            <person name="Rigden D.J."/>
            <person name="Fitzpatrick D.A."/>
            <person name="Lorenzo-Morales J."/>
            <person name="Bateman A."/>
            <person name="Chiu C.H."/>
            <person name="Tang P."/>
            <person name="Hegemann P."/>
            <person name="Fromm H."/>
            <person name="Raoult D."/>
            <person name="Greub G."/>
            <person name="Miranda-Saavedra D."/>
            <person name="Chen N."/>
            <person name="Nash P."/>
            <person name="Ginger M.L."/>
            <person name="Horn M."/>
            <person name="Schaap P."/>
            <person name="Caler L."/>
            <person name="Loftus B."/>
        </authorList>
    </citation>
    <scope>NUCLEOTIDE SEQUENCE [LARGE SCALE GENOMIC DNA]</scope>
    <source>
        <strain evidence="5 6">Neff</strain>
    </source>
</reference>
<dbReference type="GO" id="GO:0008840">
    <property type="term" value="F:4-hydroxy-tetrahydrodipicolinate synthase activity"/>
    <property type="evidence" value="ECO:0007669"/>
    <property type="project" value="TreeGrafter"/>
</dbReference>
<dbReference type="RefSeq" id="XP_004334120.1">
    <property type="nucleotide sequence ID" value="XM_004334072.1"/>
</dbReference>
<dbReference type="InterPro" id="IPR013785">
    <property type="entry name" value="Aldolase_TIM"/>
</dbReference>
<protein>
    <submittedName>
        <fullName evidence="5">Dihydrodipicolinate synthetase, putative</fullName>
    </submittedName>
</protein>
<feature type="binding site" evidence="4">
    <location>
        <position position="237"/>
    </location>
    <ligand>
        <name>pyruvate</name>
        <dbReference type="ChEBI" id="CHEBI:15361"/>
    </ligand>
</feature>
<gene>
    <name evidence="5" type="ORF">ACA1_015350</name>
</gene>
<dbReference type="Pfam" id="PF00701">
    <property type="entry name" value="DHDPS"/>
    <property type="match status" value="1"/>
</dbReference>
<dbReference type="CDD" id="cd00408">
    <property type="entry name" value="DHDPS-like"/>
    <property type="match status" value="1"/>
</dbReference>
<dbReference type="Proteomes" id="UP000011083">
    <property type="component" value="Unassembled WGS sequence"/>
</dbReference>
<dbReference type="PRINTS" id="PR00146">
    <property type="entry name" value="DHPICSNTHASE"/>
</dbReference>
<evidence type="ECO:0000256" key="4">
    <source>
        <dbReference type="PIRSR" id="PIRSR001365-2"/>
    </source>
</evidence>
<feature type="active site" description="Proton donor/acceptor" evidence="3">
    <location>
        <position position="159"/>
    </location>
</feature>
<evidence type="ECO:0000313" key="6">
    <source>
        <dbReference type="Proteomes" id="UP000011083"/>
    </source>
</evidence>
<evidence type="ECO:0000256" key="2">
    <source>
        <dbReference type="PIRNR" id="PIRNR001365"/>
    </source>
</evidence>
<sequence>MKLSHRLALTSSEPLFRGVFPPITTPFVEGTEDVDHAALAHNVQRYARKENGLSGLVVLGSNGEFPFLTSAERIEVLRTAKLEAAKAEQETGHKLRLIAGTGCVSTRETIELTNAAKDLGYDAVMLVTPYYYTNTMQNNLQHHYTEVAKNVGGMPIILYNVPPMAGGVAFTVPLIRDLAEIPNIVGIKDTSGNIVQLTEIVQKVKLPLASKGKSFSVLAGSGSYFFPALTVGADGGVMALANIIPHVLSQLYKDFHAAEAQPHLLHQCQKVQHAVVELNQKITAEFGTPGMKRALDLSNVYRGGVPRRPLRSLSDERAQVLVSVLERTGKDLGHLGLKL</sequence>
<proteinExistence type="inferred from homology"/>
<accession>L8GGN0</accession>
<dbReference type="AlphaFoldDB" id="L8GGN0"/>
<dbReference type="EMBL" id="KB008131">
    <property type="protein sequence ID" value="ELR12107.1"/>
    <property type="molecule type" value="Genomic_DNA"/>
</dbReference>
<evidence type="ECO:0000256" key="1">
    <source>
        <dbReference type="ARBA" id="ARBA00023239"/>
    </source>
</evidence>
<dbReference type="PANTHER" id="PTHR12128:SF66">
    <property type="entry name" value="4-HYDROXY-2-OXOGLUTARATE ALDOLASE, MITOCHONDRIAL"/>
    <property type="match status" value="1"/>
</dbReference>
<dbReference type="PANTHER" id="PTHR12128">
    <property type="entry name" value="DIHYDRODIPICOLINATE SYNTHASE"/>
    <property type="match status" value="1"/>
</dbReference>
<keyword evidence="6" id="KW-1185">Reference proteome</keyword>
<dbReference type="KEGG" id="acan:ACA1_015350"/>